<keyword evidence="4" id="KW-1185">Reference proteome</keyword>
<dbReference type="PROSITE" id="PS50943">
    <property type="entry name" value="HTH_CROC1"/>
    <property type="match status" value="1"/>
</dbReference>
<dbReference type="InterPro" id="IPR010982">
    <property type="entry name" value="Lambda_DNA-bd_dom_sf"/>
</dbReference>
<dbReference type="PANTHER" id="PTHR46558:SF11">
    <property type="entry name" value="HTH-TYPE TRANSCRIPTIONAL REGULATOR XRE"/>
    <property type="match status" value="1"/>
</dbReference>
<evidence type="ECO:0000313" key="3">
    <source>
        <dbReference type="EMBL" id="GGI63558.1"/>
    </source>
</evidence>
<reference evidence="4" key="1">
    <citation type="journal article" date="2019" name="Int. J. Syst. Evol. Microbiol.">
        <title>The Global Catalogue of Microorganisms (GCM) 10K type strain sequencing project: providing services to taxonomists for standard genome sequencing and annotation.</title>
        <authorList>
            <consortium name="The Broad Institute Genomics Platform"/>
            <consortium name="The Broad Institute Genome Sequencing Center for Infectious Disease"/>
            <person name="Wu L."/>
            <person name="Ma J."/>
        </authorList>
    </citation>
    <scope>NUCLEOTIDE SEQUENCE [LARGE SCALE GENOMIC DNA]</scope>
    <source>
        <strain evidence="4">CCM 8609</strain>
    </source>
</reference>
<dbReference type="SMART" id="SM00530">
    <property type="entry name" value="HTH_XRE"/>
    <property type="match status" value="1"/>
</dbReference>
<comment type="caution">
    <text evidence="3">The sequence shown here is derived from an EMBL/GenBank/DDBJ whole genome shotgun (WGS) entry which is preliminary data.</text>
</comment>
<name>A0ABQ2C594_9LACO</name>
<organism evidence="3 4">
    <name type="scientific">Limosilactobacillus caviae</name>
    <dbReference type="NCBI Taxonomy" id="1769424"/>
    <lineage>
        <taxon>Bacteria</taxon>
        <taxon>Bacillati</taxon>
        <taxon>Bacillota</taxon>
        <taxon>Bacilli</taxon>
        <taxon>Lactobacillales</taxon>
        <taxon>Lactobacillaceae</taxon>
        <taxon>Limosilactobacillus</taxon>
    </lineage>
</organism>
<gene>
    <name evidence="3" type="ORF">GCM10011459_13920</name>
</gene>
<evidence type="ECO:0000313" key="4">
    <source>
        <dbReference type="Proteomes" id="UP000603295"/>
    </source>
</evidence>
<sequence>MVNKIKQLRMEKHLSQEQLAEKAKVSVRTIQRLEAGEDASISTLNLVAGVLGVEVGDLFPQTESTKQKEKIQSADELLQSQLQQRHEEYKTFKRIYDICYIIFMMLWGCLFSVIKNVVLSSVMGVLWFEGWMMFGPLRKWIEIKKITPKLDAKYPLTVNRIDKNQDEISKTRNK</sequence>
<dbReference type="Gene3D" id="1.10.260.40">
    <property type="entry name" value="lambda repressor-like DNA-binding domains"/>
    <property type="match status" value="1"/>
</dbReference>
<dbReference type="SUPFAM" id="SSF47413">
    <property type="entry name" value="lambda repressor-like DNA-binding domains"/>
    <property type="match status" value="1"/>
</dbReference>
<feature type="domain" description="HTH cro/C1-type" evidence="2">
    <location>
        <begin position="5"/>
        <end position="58"/>
    </location>
</feature>
<dbReference type="RefSeq" id="WP_188357916.1">
    <property type="nucleotide sequence ID" value="NZ_BMDS01000004.1"/>
</dbReference>
<dbReference type="PANTHER" id="PTHR46558">
    <property type="entry name" value="TRACRIPTIONAL REGULATORY PROTEIN-RELATED-RELATED"/>
    <property type="match status" value="1"/>
</dbReference>
<accession>A0ABQ2C594</accession>
<dbReference type="EMBL" id="BMDS01000004">
    <property type="protein sequence ID" value="GGI63558.1"/>
    <property type="molecule type" value="Genomic_DNA"/>
</dbReference>
<dbReference type="Proteomes" id="UP000603295">
    <property type="component" value="Unassembled WGS sequence"/>
</dbReference>
<dbReference type="InterPro" id="IPR001387">
    <property type="entry name" value="Cro/C1-type_HTH"/>
</dbReference>
<proteinExistence type="predicted"/>
<keyword evidence="1 3" id="KW-0238">DNA-binding</keyword>
<protein>
    <submittedName>
        <fullName evidence="3">DNA-binding protein</fullName>
    </submittedName>
</protein>
<evidence type="ECO:0000259" key="2">
    <source>
        <dbReference type="PROSITE" id="PS50943"/>
    </source>
</evidence>
<dbReference type="CDD" id="cd00093">
    <property type="entry name" value="HTH_XRE"/>
    <property type="match status" value="1"/>
</dbReference>
<dbReference type="GO" id="GO:0003677">
    <property type="term" value="F:DNA binding"/>
    <property type="evidence" value="ECO:0007669"/>
    <property type="project" value="UniProtKB-KW"/>
</dbReference>
<dbReference type="Pfam" id="PF01381">
    <property type="entry name" value="HTH_3"/>
    <property type="match status" value="1"/>
</dbReference>
<evidence type="ECO:0000256" key="1">
    <source>
        <dbReference type="ARBA" id="ARBA00023125"/>
    </source>
</evidence>